<comment type="caution">
    <text evidence="1">The sequence shown here is derived from an EMBL/GenBank/DDBJ whole genome shotgun (WGS) entry which is preliminary data.</text>
</comment>
<keyword evidence="2" id="KW-1185">Reference proteome</keyword>
<dbReference type="RefSeq" id="WP_153584780.1">
    <property type="nucleotide sequence ID" value="NZ_WJBU01000008.1"/>
</dbReference>
<sequence>MSPASRLQRVDPLTLANVWKVDDFASEEKVLSSGHKALDAQLPGGGWPLGSMVEVLHSPTAHHDSPAAPHVWQLILPGLANAIGQSAGPVVLIGSPHEPFGPSLQAQGLPATRLLWVKASKPAARLWASEQALKCAEVAAVVAWLPQAKGAELRRLQMAAHQQGRLLFVFRDAKAMSDASPARLRLLVEGTDVLQLRIVKRRGPPIDTPIELPATSKRLAALIEARNDTRKRRSPTAPAVVAIPLTPPKKRSHVLDRAVAHT</sequence>
<dbReference type="InterPro" id="IPR027417">
    <property type="entry name" value="P-loop_NTPase"/>
</dbReference>
<proteinExistence type="predicted"/>
<reference evidence="1 2" key="1">
    <citation type="submission" date="2019-11" db="EMBL/GenBank/DDBJ databases">
        <title>Caenimonas koreensis gen. nov., sp. nov., isolated from activated sludge.</title>
        <authorList>
            <person name="Seung H.R."/>
        </authorList>
    </citation>
    <scope>NUCLEOTIDE SEQUENCE [LARGE SCALE GENOMIC DNA]</scope>
    <source>
        <strain evidence="1 2">EMB320</strain>
    </source>
</reference>
<evidence type="ECO:0000313" key="1">
    <source>
        <dbReference type="EMBL" id="MRD47455.1"/>
    </source>
</evidence>
<dbReference type="NCBIfam" id="NF033429">
    <property type="entry name" value="ImuA_translesion"/>
    <property type="match status" value="1"/>
</dbReference>
<dbReference type="OrthoDB" id="9811176at2"/>
<dbReference type="AlphaFoldDB" id="A0A844ASZ2"/>
<protein>
    <submittedName>
        <fullName evidence="1">Translesion DNA synthesis-associated protein ImuA</fullName>
    </submittedName>
</protein>
<organism evidence="1 2">
    <name type="scientific">Caenimonas koreensis DSM 17982</name>
    <dbReference type="NCBI Taxonomy" id="1121255"/>
    <lineage>
        <taxon>Bacteria</taxon>
        <taxon>Pseudomonadati</taxon>
        <taxon>Pseudomonadota</taxon>
        <taxon>Betaproteobacteria</taxon>
        <taxon>Burkholderiales</taxon>
        <taxon>Comamonadaceae</taxon>
        <taxon>Caenimonas</taxon>
    </lineage>
</organism>
<name>A0A844ASZ2_9BURK</name>
<dbReference type="Proteomes" id="UP000487350">
    <property type="component" value="Unassembled WGS sequence"/>
</dbReference>
<dbReference type="Gene3D" id="3.40.50.300">
    <property type="entry name" value="P-loop containing nucleotide triphosphate hydrolases"/>
    <property type="match status" value="1"/>
</dbReference>
<dbReference type="SUPFAM" id="SSF52540">
    <property type="entry name" value="P-loop containing nucleoside triphosphate hydrolases"/>
    <property type="match status" value="1"/>
</dbReference>
<gene>
    <name evidence="1" type="primary">imuA</name>
    <name evidence="1" type="ORF">GHT07_09215</name>
</gene>
<dbReference type="PIRSF" id="PIRSF037290">
    <property type="entry name" value="UCP037290"/>
    <property type="match status" value="1"/>
</dbReference>
<dbReference type="InterPro" id="IPR017166">
    <property type="entry name" value="UCP037290"/>
</dbReference>
<dbReference type="EMBL" id="WJBU01000008">
    <property type="protein sequence ID" value="MRD47455.1"/>
    <property type="molecule type" value="Genomic_DNA"/>
</dbReference>
<accession>A0A844ASZ2</accession>
<evidence type="ECO:0000313" key="2">
    <source>
        <dbReference type="Proteomes" id="UP000487350"/>
    </source>
</evidence>
<dbReference type="InterPro" id="IPR047610">
    <property type="entry name" value="ImuA_translesion"/>
</dbReference>